<dbReference type="RefSeq" id="WP_144256620.1">
    <property type="nucleotide sequence ID" value="NZ_VJZT01000009.1"/>
</dbReference>
<evidence type="ECO:0000313" key="2">
    <source>
        <dbReference type="Proteomes" id="UP000316371"/>
    </source>
</evidence>
<gene>
    <name evidence="1" type="ORF">FNW21_10105</name>
</gene>
<protein>
    <submittedName>
        <fullName evidence="1">Uncharacterized protein</fullName>
    </submittedName>
</protein>
<dbReference type="AlphaFoldDB" id="A0A553E2J3"/>
<evidence type="ECO:0000313" key="1">
    <source>
        <dbReference type="EMBL" id="TRX39277.1"/>
    </source>
</evidence>
<keyword evidence="2" id="KW-1185">Reference proteome</keyword>
<accession>A0A553E2J3</accession>
<dbReference type="EMBL" id="VJZT01000009">
    <property type="protein sequence ID" value="TRX39277.1"/>
    <property type="molecule type" value="Genomic_DNA"/>
</dbReference>
<comment type="caution">
    <text evidence="1">The sequence shown here is derived from an EMBL/GenBank/DDBJ whole genome shotgun (WGS) entry which is preliminary data.</text>
</comment>
<dbReference type="Proteomes" id="UP000316371">
    <property type="component" value="Unassembled WGS sequence"/>
</dbReference>
<sequence length="73" mass="8592">MLYKFYFDGGQNNSYFFETKGEAIYEIIFKPTPYLFELKNVEILENTFEFSILLKYNPTSKLPSNDKKIGATM</sequence>
<name>A0A553E2J3_9FLAO</name>
<organism evidence="1 2">
    <name type="scientific">Flavobacterium restrictum</name>
    <dbReference type="NCBI Taxonomy" id="2594428"/>
    <lineage>
        <taxon>Bacteria</taxon>
        <taxon>Pseudomonadati</taxon>
        <taxon>Bacteroidota</taxon>
        <taxon>Flavobacteriia</taxon>
        <taxon>Flavobacteriales</taxon>
        <taxon>Flavobacteriaceae</taxon>
        <taxon>Flavobacterium</taxon>
    </lineage>
</organism>
<dbReference type="OrthoDB" id="955741at2"/>
<reference evidence="1 2" key="1">
    <citation type="submission" date="2019-07" db="EMBL/GenBank/DDBJ databases">
        <title>Novel species of Flavobacterium.</title>
        <authorList>
            <person name="Liu Q."/>
            <person name="Xin Y.-H."/>
        </authorList>
    </citation>
    <scope>NUCLEOTIDE SEQUENCE [LARGE SCALE GENOMIC DNA]</scope>
    <source>
        <strain evidence="1 2">LB1R34</strain>
    </source>
</reference>
<proteinExistence type="predicted"/>